<feature type="region of interest" description="Disordered" evidence="13">
    <location>
        <begin position="1"/>
        <end position="25"/>
    </location>
</feature>
<dbReference type="Pfam" id="PF00579">
    <property type="entry name" value="tRNA-synt_1b"/>
    <property type="match status" value="1"/>
</dbReference>
<gene>
    <name evidence="14" type="ORF">NKR23_g7827</name>
</gene>
<evidence type="ECO:0000256" key="4">
    <source>
        <dbReference type="ARBA" id="ARBA00013782"/>
    </source>
</evidence>
<dbReference type="EC" id="6.1.1.2" evidence="3"/>
<dbReference type="CDD" id="cd00806">
    <property type="entry name" value="TrpRS_core"/>
    <property type="match status" value="1"/>
</dbReference>
<keyword evidence="10 12" id="KW-0030">Aminoacyl-tRNA synthetase</keyword>
<organism evidence="14 15">
    <name type="scientific">Pleurostoma richardsiae</name>
    <dbReference type="NCBI Taxonomy" id="41990"/>
    <lineage>
        <taxon>Eukaryota</taxon>
        <taxon>Fungi</taxon>
        <taxon>Dikarya</taxon>
        <taxon>Ascomycota</taxon>
        <taxon>Pezizomycotina</taxon>
        <taxon>Sordariomycetes</taxon>
        <taxon>Sordariomycetidae</taxon>
        <taxon>Calosphaeriales</taxon>
        <taxon>Pleurostomataceae</taxon>
        <taxon>Pleurostoma</taxon>
    </lineage>
</organism>
<keyword evidence="6 12" id="KW-0436">Ligase</keyword>
<dbReference type="FunFam" id="1.10.240.10:FF:000003">
    <property type="entry name" value="Tryptophan--tRNA ligase, cytoplasmic"/>
    <property type="match status" value="1"/>
</dbReference>
<protein>
    <recommendedName>
        <fullName evidence="4">Tryptophan--tRNA ligase, cytoplasmic</fullName>
        <ecNumber evidence="3">6.1.1.2</ecNumber>
    </recommendedName>
    <alternativeName>
        <fullName evidence="11">Tryptophanyl-tRNA synthetase</fullName>
    </alternativeName>
</protein>
<feature type="compositionally biased region" description="Basic and acidic residues" evidence="13">
    <location>
        <begin position="433"/>
        <end position="477"/>
    </location>
</feature>
<feature type="region of interest" description="Disordered" evidence="13">
    <location>
        <begin position="432"/>
        <end position="496"/>
    </location>
</feature>
<comment type="caution">
    <text evidence="14">The sequence shown here is derived from an EMBL/GenBank/DDBJ whole genome shotgun (WGS) entry which is preliminary data.</text>
</comment>
<dbReference type="InterPro" id="IPR001412">
    <property type="entry name" value="aa-tRNA-synth_I_CS"/>
</dbReference>
<keyword evidence="15" id="KW-1185">Reference proteome</keyword>
<evidence type="ECO:0000313" key="15">
    <source>
        <dbReference type="Proteomes" id="UP001174694"/>
    </source>
</evidence>
<dbReference type="GO" id="GO:0005524">
    <property type="term" value="F:ATP binding"/>
    <property type="evidence" value="ECO:0007669"/>
    <property type="project" value="UniProtKB-KW"/>
</dbReference>
<dbReference type="AlphaFoldDB" id="A0AA38RL16"/>
<dbReference type="GO" id="GO:0006436">
    <property type="term" value="P:tryptophanyl-tRNA aminoacylation"/>
    <property type="evidence" value="ECO:0007669"/>
    <property type="project" value="InterPro"/>
</dbReference>
<dbReference type="InterPro" id="IPR002306">
    <property type="entry name" value="Trp-tRNA-ligase"/>
</dbReference>
<keyword evidence="5" id="KW-0963">Cytoplasm</keyword>
<evidence type="ECO:0000256" key="5">
    <source>
        <dbReference type="ARBA" id="ARBA00022490"/>
    </source>
</evidence>
<dbReference type="NCBIfam" id="TIGR00233">
    <property type="entry name" value="trpS"/>
    <property type="match status" value="1"/>
</dbReference>
<dbReference type="FunFam" id="3.40.50.620:FF:000033">
    <property type="entry name" value="tryptophan--tRNA ligase, cytoplasmic"/>
    <property type="match status" value="1"/>
</dbReference>
<evidence type="ECO:0000256" key="3">
    <source>
        <dbReference type="ARBA" id="ARBA00013161"/>
    </source>
</evidence>
<evidence type="ECO:0000256" key="11">
    <source>
        <dbReference type="ARBA" id="ARBA00030268"/>
    </source>
</evidence>
<dbReference type="GO" id="GO:0005737">
    <property type="term" value="C:cytoplasm"/>
    <property type="evidence" value="ECO:0007669"/>
    <property type="project" value="UniProtKB-SubCell"/>
</dbReference>
<keyword evidence="9 12" id="KW-0648">Protein biosynthesis</keyword>
<sequence>MTVPNINAEALSESPLPEHTKKATGQTVDPWNVQGEVAADGTVKSIDYKKLVEDFGTKLIDKELLDRFEKATGRKPHRFMRRGIVFSHRDLEAILDRYEKGQPFFLYTGRGPSSDSMHIGHTIPFEFTKWLQDVFDVPLVIMLTDDEKFLFSEKRTIEEVQGYTRKNCADIVAIGFDPKKTFIFSDYEFMGGAFYKNVTRVAKMITLNQARAIFGFDESSNIGKIHFGSIQGATSFANTFPHIFGPDESITCKIPCLIPCAIDQDPYFRMTRDVAARLRFAKPSLIHARFLDALQGPGSKMSASIETSAIFMKDTSKQIQTKINKYAFSGGRETIEEHRVKGGNPEVDVAYQYLTFFMEEDDELERIRVAYSKGEMLTGELKAICIKYLQDYVKAFQDRRSKVTEEVIDHFMEQRKLEFKGNPKAPIVIPTVQEKKEDGAKGAAEDGKLTKNQLKKLEKQKQVEAKKAQKAKEKQAAKETSGAKEAVAPKETGEAN</sequence>
<dbReference type="Proteomes" id="UP001174694">
    <property type="component" value="Unassembled WGS sequence"/>
</dbReference>
<proteinExistence type="inferred from homology"/>
<comment type="similarity">
    <text evidence="2 12">Belongs to the class-I aminoacyl-tRNA synthetase family.</text>
</comment>
<evidence type="ECO:0000256" key="8">
    <source>
        <dbReference type="ARBA" id="ARBA00022840"/>
    </source>
</evidence>
<keyword evidence="7 12" id="KW-0547">Nucleotide-binding</keyword>
<evidence type="ECO:0000256" key="9">
    <source>
        <dbReference type="ARBA" id="ARBA00022917"/>
    </source>
</evidence>
<dbReference type="InterPro" id="IPR014729">
    <property type="entry name" value="Rossmann-like_a/b/a_fold"/>
</dbReference>
<dbReference type="Gene3D" id="1.10.240.10">
    <property type="entry name" value="Tyrosyl-Transfer RNA Synthetase"/>
    <property type="match status" value="1"/>
</dbReference>
<evidence type="ECO:0000256" key="12">
    <source>
        <dbReference type="RuleBase" id="RU363036"/>
    </source>
</evidence>
<evidence type="ECO:0000256" key="7">
    <source>
        <dbReference type="ARBA" id="ARBA00022741"/>
    </source>
</evidence>
<keyword evidence="8 12" id="KW-0067">ATP-binding</keyword>
<accession>A0AA38RL16</accession>
<evidence type="ECO:0000256" key="13">
    <source>
        <dbReference type="SAM" id="MobiDB-lite"/>
    </source>
</evidence>
<evidence type="ECO:0000256" key="6">
    <source>
        <dbReference type="ARBA" id="ARBA00022598"/>
    </source>
</evidence>
<evidence type="ECO:0000313" key="14">
    <source>
        <dbReference type="EMBL" id="KAJ9141759.1"/>
    </source>
</evidence>
<dbReference type="PRINTS" id="PR01039">
    <property type="entry name" value="TRNASYNTHTRP"/>
</dbReference>
<dbReference type="PANTHER" id="PTHR10055">
    <property type="entry name" value="TRYPTOPHANYL-TRNA SYNTHETASE"/>
    <property type="match status" value="1"/>
</dbReference>
<dbReference type="SUPFAM" id="SSF52374">
    <property type="entry name" value="Nucleotidylyl transferase"/>
    <property type="match status" value="1"/>
</dbReference>
<dbReference type="InterPro" id="IPR002305">
    <property type="entry name" value="aa-tRNA-synth_Ic"/>
</dbReference>
<comment type="subcellular location">
    <subcellularLocation>
        <location evidence="1">Cytoplasm</location>
    </subcellularLocation>
</comment>
<evidence type="ECO:0000256" key="1">
    <source>
        <dbReference type="ARBA" id="ARBA00004496"/>
    </source>
</evidence>
<dbReference type="EMBL" id="JANBVO010000025">
    <property type="protein sequence ID" value="KAJ9141759.1"/>
    <property type="molecule type" value="Genomic_DNA"/>
</dbReference>
<reference evidence="14" key="1">
    <citation type="submission" date="2022-07" db="EMBL/GenBank/DDBJ databases">
        <title>Fungi with potential for degradation of polypropylene.</title>
        <authorList>
            <person name="Gostincar C."/>
        </authorList>
    </citation>
    <scope>NUCLEOTIDE SEQUENCE</scope>
    <source>
        <strain evidence="14">EXF-13308</strain>
    </source>
</reference>
<dbReference type="Gene3D" id="3.40.50.620">
    <property type="entry name" value="HUPs"/>
    <property type="match status" value="1"/>
</dbReference>
<dbReference type="PANTHER" id="PTHR10055:SF1">
    <property type="entry name" value="TRYPTOPHAN--TRNA LIGASE, CYTOPLASMIC"/>
    <property type="match status" value="1"/>
</dbReference>
<feature type="compositionally biased region" description="Basic and acidic residues" evidence="13">
    <location>
        <begin position="487"/>
        <end position="496"/>
    </location>
</feature>
<name>A0AA38RL16_9PEZI</name>
<dbReference type="PROSITE" id="PS00178">
    <property type="entry name" value="AA_TRNA_LIGASE_I"/>
    <property type="match status" value="1"/>
</dbReference>
<evidence type="ECO:0000256" key="10">
    <source>
        <dbReference type="ARBA" id="ARBA00023146"/>
    </source>
</evidence>
<dbReference type="GO" id="GO:0004830">
    <property type="term" value="F:tryptophan-tRNA ligase activity"/>
    <property type="evidence" value="ECO:0007669"/>
    <property type="project" value="UniProtKB-EC"/>
</dbReference>
<evidence type="ECO:0000256" key="2">
    <source>
        <dbReference type="ARBA" id="ARBA00005594"/>
    </source>
</evidence>